<gene>
    <name evidence="1" type="ORF">OEZ85_010780</name>
</gene>
<protein>
    <submittedName>
        <fullName evidence="1">Uncharacterized protein</fullName>
    </submittedName>
</protein>
<sequence length="370" mass="40414">MSGAQLVKQRMLDTRVNAEWGNTSLVEAFLDSMAEILQRCNPGGLRHIVLASGHDIPLQLLPAGHLPAGVTMYGSYDYGADDTAALQAVMYRGMLDAGFAADEARAWAGSLVPHHQWLIVSVEHALVLVALRDKILQVAKAVHKAWSEQECGIAADEYIILTALRWAGCIRGLQKVKWLTQHWRQKLQPGTAANCCPTQVIYPLPSGWTVLEGRLQLPAAAAASAAAAAGKAAGSSSTRGSRAGSPEQQQQGLTLEEFHELQVAASDAAKHPVTWRSMQEKVWCEDERHGRMLAISLSLRQLLAMASQRCALLLRKVDMRSSCSSTEEHAAGSRKTQEQQLLELLAQMWLGNAPKLTSYKEVLIFDKEAH</sequence>
<accession>A0ABY8TNA8</accession>
<evidence type="ECO:0000313" key="2">
    <source>
        <dbReference type="Proteomes" id="UP001244341"/>
    </source>
</evidence>
<dbReference type="Proteomes" id="UP001244341">
    <property type="component" value="Chromosome 2b"/>
</dbReference>
<reference evidence="1 2" key="1">
    <citation type="submission" date="2023-05" db="EMBL/GenBank/DDBJ databases">
        <title>A 100% complete, gapless, phased diploid assembly of the Scenedesmus obliquus UTEX 3031 genome.</title>
        <authorList>
            <person name="Biondi T.C."/>
            <person name="Hanschen E.R."/>
            <person name="Kwon T."/>
            <person name="Eng W."/>
            <person name="Kruse C.P.S."/>
            <person name="Koehler S.I."/>
            <person name="Kunde Y."/>
            <person name="Gleasner C.D."/>
            <person name="You Mak K.T."/>
            <person name="Polle J."/>
            <person name="Hovde B.T."/>
            <person name="Starkenburg S.R."/>
        </authorList>
    </citation>
    <scope>NUCLEOTIDE SEQUENCE [LARGE SCALE GENOMIC DNA]</scope>
    <source>
        <strain evidence="1 2">DOE0152z</strain>
    </source>
</reference>
<name>A0ABY8TNA8_TETOB</name>
<organism evidence="1 2">
    <name type="scientific">Tetradesmus obliquus</name>
    <name type="common">Green alga</name>
    <name type="synonym">Acutodesmus obliquus</name>
    <dbReference type="NCBI Taxonomy" id="3088"/>
    <lineage>
        <taxon>Eukaryota</taxon>
        <taxon>Viridiplantae</taxon>
        <taxon>Chlorophyta</taxon>
        <taxon>core chlorophytes</taxon>
        <taxon>Chlorophyceae</taxon>
        <taxon>CS clade</taxon>
        <taxon>Sphaeropleales</taxon>
        <taxon>Scenedesmaceae</taxon>
        <taxon>Tetradesmus</taxon>
    </lineage>
</organism>
<proteinExistence type="predicted"/>
<keyword evidence="2" id="KW-1185">Reference proteome</keyword>
<dbReference type="EMBL" id="CP126209">
    <property type="protein sequence ID" value="WIA10597.1"/>
    <property type="molecule type" value="Genomic_DNA"/>
</dbReference>
<evidence type="ECO:0000313" key="1">
    <source>
        <dbReference type="EMBL" id="WIA10597.1"/>
    </source>
</evidence>